<keyword evidence="4" id="KW-0808">Transferase</keyword>
<evidence type="ECO:0000256" key="2">
    <source>
        <dbReference type="ARBA" id="ARBA00022475"/>
    </source>
</evidence>
<dbReference type="PANTHER" id="PTHR30606">
    <property type="entry name" value="LIPID A BIOSYNTHESIS LAUROYL ACYLTRANSFERASE"/>
    <property type="match status" value="1"/>
</dbReference>
<dbReference type="GO" id="GO:0016746">
    <property type="term" value="F:acyltransferase activity"/>
    <property type="evidence" value="ECO:0007669"/>
    <property type="project" value="UniProtKB-KW"/>
</dbReference>
<evidence type="ECO:0000256" key="7">
    <source>
        <dbReference type="SAM" id="Phobius"/>
    </source>
</evidence>
<dbReference type="GO" id="GO:0009247">
    <property type="term" value="P:glycolipid biosynthetic process"/>
    <property type="evidence" value="ECO:0007669"/>
    <property type="project" value="UniProtKB-ARBA"/>
</dbReference>
<dbReference type="GO" id="GO:0005886">
    <property type="term" value="C:plasma membrane"/>
    <property type="evidence" value="ECO:0007669"/>
    <property type="project" value="UniProtKB-SubCell"/>
</dbReference>
<reference evidence="8" key="1">
    <citation type="journal article" date="2023" name="Comput. Struct. Biotechnol. J.">
        <title>Discovery of a novel marine Bacteroidetes with a rich repertoire of carbohydrate-active enzymes.</title>
        <authorList>
            <person name="Chen B."/>
            <person name="Liu G."/>
            <person name="Chen Q."/>
            <person name="Wang H."/>
            <person name="Liu L."/>
            <person name="Tang K."/>
        </authorList>
    </citation>
    <scope>NUCLEOTIDE SEQUENCE</scope>
    <source>
        <strain evidence="8">TK19036</strain>
    </source>
</reference>
<evidence type="ECO:0000256" key="6">
    <source>
        <dbReference type="ARBA" id="ARBA00023315"/>
    </source>
</evidence>
<dbReference type="EMBL" id="CP120682">
    <property type="protein sequence ID" value="WKN37162.1"/>
    <property type="molecule type" value="Genomic_DNA"/>
</dbReference>
<reference evidence="8" key="2">
    <citation type="journal article" date="2024" name="Antonie Van Leeuwenhoek">
        <title>Roseihalotalea indica gen. nov., sp. nov., a halophilic Bacteroidetes from mesopelagic Southwest Indian Ocean with higher carbohydrate metabolic potential.</title>
        <authorList>
            <person name="Chen B."/>
            <person name="Zhang M."/>
            <person name="Lin D."/>
            <person name="Ye J."/>
            <person name="Tang K."/>
        </authorList>
    </citation>
    <scope>NUCLEOTIDE SEQUENCE</scope>
    <source>
        <strain evidence="8">TK19036</strain>
    </source>
</reference>
<keyword evidence="6 8" id="KW-0012">Acyltransferase</keyword>
<keyword evidence="5 7" id="KW-0472">Membrane</keyword>
<dbReference type="AlphaFoldDB" id="A0AA49GLT1"/>
<dbReference type="Pfam" id="PF03279">
    <property type="entry name" value="Lip_A_acyltrans"/>
    <property type="match status" value="1"/>
</dbReference>
<sequence>MRLILKFFSHWPLSWLYTLANIIAFLAYRVVRYRRATVYKNLRQTFPDKSSAEITKIAGDFYQNLADITVETLKGRTITSEEMLKRVVFHGMAPIDQYYQQKQSIIILAAHQCNWEWLLLAGCLRLPYPVDAMYKKLVNTGMDDFMYKIRSRFGGKPINKDHAARAILKRRNETRAIAIVADQTPSRGAVKNWVEFLHRETGFYQGVEQLPRLTKYPVFFAAMYRVSRGHYRVQFTQIGTPPYADDSALLPRYAQLAEKVIREQPANWLWSHRRWKYPKPKDGMVAADTNYTIH</sequence>
<comment type="subcellular location">
    <subcellularLocation>
        <location evidence="1">Cell inner membrane</location>
    </subcellularLocation>
</comment>
<proteinExistence type="predicted"/>
<keyword evidence="2" id="KW-1003">Cell membrane</keyword>
<dbReference type="PANTHER" id="PTHR30606:SF10">
    <property type="entry name" value="PHOSPHATIDYLINOSITOL MANNOSIDE ACYLTRANSFERASE"/>
    <property type="match status" value="1"/>
</dbReference>
<name>A0AA49GLT1_9BACT</name>
<evidence type="ECO:0000256" key="4">
    <source>
        <dbReference type="ARBA" id="ARBA00022679"/>
    </source>
</evidence>
<dbReference type="InterPro" id="IPR004960">
    <property type="entry name" value="LipA_acyltrans"/>
</dbReference>
<organism evidence="8">
    <name type="scientific">Roseihalotalea indica</name>
    <dbReference type="NCBI Taxonomy" id="2867963"/>
    <lineage>
        <taxon>Bacteria</taxon>
        <taxon>Pseudomonadati</taxon>
        <taxon>Bacteroidota</taxon>
        <taxon>Cytophagia</taxon>
        <taxon>Cytophagales</taxon>
        <taxon>Catalimonadaceae</taxon>
        <taxon>Roseihalotalea</taxon>
    </lineage>
</organism>
<keyword evidence="7" id="KW-1133">Transmembrane helix</keyword>
<gene>
    <name evidence="8" type="ORF">K4G66_00380</name>
</gene>
<dbReference type="CDD" id="cd07984">
    <property type="entry name" value="LPLAT_LABLAT-like"/>
    <property type="match status" value="1"/>
</dbReference>
<accession>A0AA49GLT1</accession>
<keyword evidence="3" id="KW-0997">Cell inner membrane</keyword>
<keyword evidence="7" id="KW-0812">Transmembrane</keyword>
<evidence type="ECO:0000256" key="5">
    <source>
        <dbReference type="ARBA" id="ARBA00023136"/>
    </source>
</evidence>
<evidence type="ECO:0000256" key="3">
    <source>
        <dbReference type="ARBA" id="ARBA00022519"/>
    </source>
</evidence>
<protein>
    <submittedName>
        <fullName evidence="8">Lysophospholipid acyltransferase family protein</fullName>
    </submittedName>
</protein>
<feature type="transmembrane region" description="Helical" evidence="7">
    <location>
        <begin position="12"/>
        <end position="31"/>
    </location>
</feature>
<evidence type="ECO:0000313" key="8">
    <source>
        <dbReference type="EMBL" id="WKN37162.1"/>
    </source>
</evidence>
<evidence type="ECO:0000256" key="1">
    <source>
        <dbReference type="ARBA" id="ARBA00004533"/>
    </source>
</evidence>